<dbReference type="InterPro" id="IPR051684">
    <property type="entry name" value="Electron_Trans/Redox"/>
</dbReference>
<protein>
    <submittedName>
        <fullName evidence="9">Cytochrome c oxidase accessory protein CcoG</fullName>
    </submittedName>
</protein>
<dbReference type="InterPro" id="IPR032879">
    <property type="entry name" value="FixG_C"/>
</dbReference>
<feature type="transmembrane region" description="Helical" evidence="7">
    <location>
        <begin position="38"/>
        <end position="56"/>
    </location>
</feature>
<keyword evidence="3" id="KW-0479">Metal-binding</keyword>
<feature type="transmembrane region" description="Helical" evidence="7">
    <location>
        <begin position="87"/>
        <end position="107"/>
    </location>
</feature>
<dbReference type="Proteomes" id="UP001595710">
    <property type="component" value="Unassembled WGS sequence"/>
</dbReference>
<dbReference type="EMBL" id="JBHRYN010000008">
    <property type="protein sequence ID" value="MFC3701447.1"/>
    <property type="molecule type" value="Genomic_DNA"/>
</dbReference>
<feature type="domain" description="4Fe-4S ferredoxin-type" evidence="8">
    <location>
        <begin position="257"/>
        <end position="285"/>
    </location>
</feature>
<keyword evidence="5" id="KW-0408">Iron</keyword>
<comment type="caution">
    <text evidence="9">The sequence shown here is derived from an EMBL/GenBank/DDBJ whole genome shotgun (WGS) entry which is preliminary data.</text>
</comment>
<keyword evidence="6" id="KW-0411">Iron-sulfur</keyword>
<gene>
    <name evidence="9" type="primary">ccoG</name>
    <name evidence="9" type="ORF">ACFOND_07345</name>
</gene>
<keyword evidence="2" id="KW-0004">4Fe-4S</keyword>
<sequence>MSKTSKSSASSPEIISTDLYQAREKIYIRRVNGLFRNLRVIGGLFLFALYFGVLWLDWDGRQAVLFDLPARQFHIFGITFWPQDFALLAWALIIAAFALFFITVYAGRVWCGYTCPQSVWTWIFMFIEEKTEGKRNARIKMDQTGFTLEKLLRKTAKHILWTLVALVTAITFVGYFAPIKELIPDLATFQAHGWSVFWIAFFTLATYGNAGWLREQVCIYMCPYARFQSVMFDEDTLIVSYDAARGESRGTRKRGVEPDTLGLGDCIDCELCVQVCPTGIDIRDGLQYECISCAACIDACDSVMEKMDYDKGLIRYTTENELEGKKSHLLRPRLVGYAVALLIMIIAFTWVILSRVPLELHISRDRNALHQMTSDGLIENNYMLKVINMTNEPQTFQLFVEGMEGLELRSDTTFTVRASESEDISATLVLPPALNKLPTNEIYFSIQSIDDESLKTREESRFFGPANF</sequence>
<dbReference type="PANTHER" id="PTHR30176">
    <property type="entry name" value="FERREDOXIN-TYPE PROTEIN NAPH"/>
    <property type="match status" value="1"/>
</dbReference>
<dbReference type="Gene3D" id="2.60.40.10">
    <property type="entry name" value="Immunoglobulins"/>
    <property type="match status" value="1"/>
</dbReference>
<dbReference type="SUPFAM" id="SSF54862">
    <property type="entry name" value="4Fe-4S ferredoxins"/>
    <property type="match status" value="1"/>
</dbReference>
<dbReference type="InterPro" id="IPR017896">
    <property type="entry name" value="4Fe4S_Fe-S-bd"/>
</dbReference>
<keyword evidence="7" id="KW-1133">Transmembrane helix</keyword>
<evidence type="ECO:0000256" key="6">
    <source>
        <dbReference type="ARBA" id="ARBA00023014"/>
    </source>
</evidence>
<dbReference type="PROSITE" id="PS00198">
    <property type="entry name" value="4FE4S_FER_1"/>
    <property type="match status" value="1"/>
</dbReference>
<feature type="transmembrane region" description="Helical" evidence="7">
    <location>
        <begin position="334"/>
        <end position="353"/>
    </location>
</feature>
<dbReference type="NCBIfam" id="TIGR02745">
    <property type="entry name" value="ccoG_rdxA_fixG"/>
    <property type="match status" value="1"/>
</dbReference>
<evidence type="ECO:0000313" key="10">
    <source>
        <dbReference type="Proteomes" id="UP001595710"/>
    </source>
</evidence>
<keyword evidence="10" id="KW-1185">Reference proteome</keyword>
<evidence type="ECO:0000256" key="5">
    <source>
        <dbReference type="ARBA" id="ARBA00023004"/>
    </source>
</evidence>
<keyword evidence="1" id="KW-0813">Transport</keyword>
<evidence type="ECO:0000256" key="4">
    <source>
        <dbReference type="ARBA" id="ARBA00022982"/>
    </source>
</evidence>
<organism evidence="9 10">
    <name type="scientific">Reinekea marina</name>
    <dbReference type="NCBI Taxonomy" id="1310421"/>
    <lineage>
        <taxon>Bacteria</taxon>
        <taxon>Pseudomonadati</taxon>
        <taxon>Pseudomonadota</taxon>
        <taxon>Gammaproteobacteria</taxon>
        <taxon>Oceanospirillales</taxon>
        <taxon>Saccharospirillaceae</taxon>
        <taxon>Reinekea</taxon>
    </lineage>
</organism>
<evidence type="ECO:0000256" key="1">
    <source>
        <dbReference type="ARBA" id="ARBA00022448"/>
    </source>
</evidence>
<dbReference type="InterPro" id="IPR014116">
    <property type="entry name" value="Cyt_c_oxidase_cbb3_FixG"/>
</dbReference>
<dbReference type="Pfam" id="PF11614">
    <property type="entry name" value="FixG_C"/>
    <property type="match status" value="1"/>
</dbReference>
<evidence type="ECO:0000313" key="9">
    <source>
        <dbReference type="EMBL" id="MFC3701447.1"/>
    </source>
</evidence>
<dbReference type="PANTHER" id="PTHR30176:SF3">
    <property type="entry name" value="FERREDOXIN-TYPE PROTEIN NAPH"/>
    <property type="match status" value="1"/>
</dbReference>
<evidence type="ECO:0000256" key="2">
    <source>
        <dbReference type="ARBA" id="ARBA00022485"/>
    </source>
</evidence>
<evidence type="ECO:0000259" key="8">
    <source>
        <dbReference type="PROSITE" id="PS51379"/>
    </source>
</evidence>
<dbReference type="PROSITE" id="PS51379">
    <property type="entry name" value="4FE4S_FER_2"/>
    <property type="match status" value="1"/>
</dbReference>
<feature type="transmembrane region" description="Helical" evidence="7">
    <location>
        <begin position="159"/>
        <end position="177"/>
    </location>
</feature>
<feature type="transmembrane region" description="Helical" evidence="7">
    <location>
        <begin position="189"/>
        <end position="207"/>
    </location>
</feature>
<evidence type="ECO:0000256" key="3">
    <source>
        <dbReference type="ARBA" id="ARBA00022723"/>
    </source>
</evidence>
<dbReference type="InterPro" id="IPR013783">
    <property type="entry name" value="Ig-like_fold"/>
</dbReference>
<dbReference type="RefSeq" id="WP_290282549.1">
    <property type="nucleotide sequence ID" value="NZ_JAUFQI010000001.1"/>
</dbReference>
<keyword evidence="7" id="KW-0472">Membrane</keyword>
<name>A0ABV7WQV8_9GAMM</name>
<keyword evidence="7" id="KW-0812">Transmembrane</keyword>
<reference evidence="10" key="1">
    <citation type="journal article" date="2019" name="Int. J. Syst. Evol. Microbiol.">
        <title>The Global Catalogue of Microorganisms (GCM) 10K type strain sequencing project: providing services to taxonomists for standard genome sequencing and annotation.</title>
        <authorList>
            <consortium name="The Broad Institute Genomics Platform"/>
            <consortium name="The Broad Institute Genome Sequencing Center for Infectious Disease"/>
            <person name="Wu L."/>
            <person name="Ma J."/>
        </authorList>
    </citation>
    <scope>NUCLEOTIDE SEQUENCE [LARGE SCALE GENOMIC DNA]</scope>
    <source>
        <strain evidence="10">CECT 8288</strain>
    </source>
</reference>
<accession>A0ABV7WQV8</accession>
<proteinExistence type="predicted"/>
<evidence type="ECO:0000256" key="7">
    <source>
        <dbReference type="SAM" id="Phobius"/>
    </source>
</evidence>
<dbReference type="InterPro" id="IPR017900">
    <property type="entry name" value="4Fe4S_Fe_S_CS"/>
</dbReference>
<dbReference type="Pfam" id="PF13746">
    <property type="entry name" value="Fer4_18"/>
    <property type="match status" value="1"/>
</dbReference>
<keyword evidence="4" id="KW-0249">Electron transport</keyword>